<comment type="caution">
    <text evidence="3">The sequence shown here is derived from an EMBL/GenBank/DDBJ whole genome shotgun (WGS) entry which is preliminary data.</text>
</comment>
<name>A0A645J706_9ZZZZ</name>
<reference evidence="3" key="1">
    <citation type="submission" date="2019-08" db="EMBL/GenBank/DDBJ databases">
        <authorList>
            <person name="Kucharzyk K."/>
            <person name="Murdoch R.W."/>
            <person name="Higgins S."/>
            <person name="Loffler F."/>
        </authorList>
    </citation>
    <scope>NUCLEOTIDE SEQUENCE</scope>
</reference>
<dbReference type="Pfam" id="PF03841">
    <property type="entry name" value="SelA"/>
    <property type="match status" value="1"/>
</dbReference>
<dbReference type="InterPro" id="IPR018319">
    <property type="entry name" value="SelA-like"/>
</dbReference>
<dbReference type="PANTHER" id="PTHR32328">
    <property type="entry name" value="L-SERYL-TRNA(SEC) SELENIUM TRANSFERASE"/>
    <property type="match status" value="1"/>
</dbReference>
<dbReference type="GO" id="GO:0004125">
    <property type="term" value="F:L-seryl-tRNA(Sec) selenium transferase activity"/>
    <property type="evidence" value="ECO:0007669"/>
    <property type="project" value="UniProtKB-EC"/>
</dbReference>
<gene>
    <name evidence="3" type="primary">selA_14</name>
    <name evidence="3" type="ORF">SDC9_206937</name>
</gene>
<comment type="cofactor">
    <cofactor evidence="1">
        <name>pyridoxal 5'-phosphate</name>
        <dbReference type="ChEBI" id="CHEBI:597326"/>
    </cofactor>
</comment>
<evidence type="ECO:0000256" key="1">
    <source>
        <dbReference type="ARBA" id="ARBA00001933"/>
    </source>
</evidence>
<accession>A0A645J706</accession>
<keyword evidence="2" id="KW-0663">Pyridoxal phosphate</keyword>
<dbReference type="EMBL" id="VSSQ01132969">
    <property type="protein sequence ID" value="MPN59216.1"/>
    <property type="molecule type" value="Genomic_DNA"/>
</dbReference>
<dbReference type="Gene3D" id="3.90.1150.180">
    <property type="match status" value="1"/>
</dbReference>
<sequence>MLTASLKDLKKKAQRLRRKIKRAFPDLDVSVVEVNDAVGGGAFPVTELKGYGVALRNTNRGSAGTLQALLREAPEPIVAGAGEDTLLFHVRTLLDGDMERILSGLAWMLEVK</sequence>
<evidence type="ECO:0000256" key="2">
    <source>
        <dbReference type="ARBA" id="ARBA00022898"/>
    </source>
</evidence>
<keyword evidence="3" id="KW-0808">Transferase</keyword>
<dbReference type="AlphaFoldDB" id="A0A645J706"/>
<evidence type="ECO:0000313" key="3">
    <source>
        <dbReference type="EMBL" id="MPN59216.1"/>
    </source>
</evidence>
<organism evidence="3">
    <name type="scientific">bioreactor metagenome</name>
    <dbReference type="NCBI Taxonomy" id="1076179"/>
    <lineage>
        <taxon>unclassified sequences</taxon>
        <taxon>metagenomes</taxon>
        <taxon>ecological metagenomes</taxon>
    </lineage>
</organism>
<dbReference type="EC" id="2.9.1.1" evidence="3"/>
<protein>
    <submittedName>
        <fullName evidence="3">L-seryl-tRNA(Sec) selenium transferase</fullName>
        <ecNumber evidence="3">2.9.1.1</ecNumber>
    </submittedName>
</protein>
<proteinExistence type="predicted"/>
<dbReference type="PANTHER" id="PTHR32328:SF0">
    <property type="entry name" value="L-SERYL-TRNA(SEC) SELENIUM TRANSFERASE"/>
    <property type="match status" value="1"/>
</dbReference>